<evidence type="ECO:0000313" key="3">
    <source>
        <dbReference type="EMBL" id="NBG89096.1"/>
    </source>
</evidence>
<feature type="domain" description="HMA" evidence="2">
    <location>
        <begin position="1"/>
        <end position="66"/>
    </location>
</feature>
<dbReference type="InterPro" id="IPR017969">
    <property type="entry name" value="Heavy-metal-associated_CS"/>
</dbReference>
<proteinExistence type="predicted"/>
<accession>A0AA44BG49</accession>
<name>A0AA44BG49_9CLOT</name>
<dbReference type="PROSITE" id="PS01047">
    <property type="entry name" value="HMA_1"/>
    <property type="match status" value="1"/>
</dbReference>
<dbReference type="Pfam" id="PF00403">
    <property type="entry name" value="HMA"/>
    <property type="match status" value="1"/>
</dbReference>
<dbReference type="PROSITE" id="PS50846">
    <property type="entry name" value="HMA_2"/>
    <property type="match status" value="1"/>
</dbReference>
<organism evidence="3 4">
    <name type="scientific">Isachenkonia alkalipeptolytica</name>
    <dbReference type="NCBI Taxonomy" id="2565777"/>
    <lineage>
        <taxon>Bacteria</taxon>
        <taxon>Bacillati</taxon>
        <taxon>Bacillota</taxon>
        <taxon>Clostridia</taxon>
        <taxon>Eubacteriales</taxon>
        <taxon>Clostridiaceae</taxon>
        <taxon>Isachenkonia</taxon>
    </lineage>
</organism>
<dbReference type="Gene3D" id="3.30.70.100">
    <property type="match status" value="1"/>
</dbReference>
<evidence type="ECO:0000256" key="1">
    <source>
        <dbReference type="ARBA" id="ARBA00022723"/>
    </source>
</evidence>
<keyword evidence="4" id="KW-1185">Reference proteome</keyword>
<dbReference type="AlphaFoldDB" id="A0AA44BG49"/>
<dbReference type="InterPro" id="IPR036163">
    <property type="entry name" value="HMA_dom_sf"/>
</dbReference>
<dbReference type="CDD" id="cd00371">
    <property type="entry name" value="HMA"/>
    <property type="match status" value="1"/>
</dbReference>
<gene>
    <name evidence="3" type="ORF">ISALK_11405</name>
</gene>
<evidence type="ECO:0000259" key="2">
    <source>
        <dbReference type="PROSITE" id="PS50846"/>
    </source>
</evidence>
<sequence>MKKKLIVKGMSCMHCVSAVKGGLADFGEVEDVQVDLEDERVEITLKEELSDEKIRLSIEDQGYEVVEIKDEK</sequence>
<dbReference type="GO" id="GO:0046872">
    <property type="term" value="F:metal ion binding"/>
    <property type="evidence" value="ECO:0007669"/>
    <property type="project" value="UniProtKB-KW"/>
</dbReference>
<dbReference type="SUPFAM" id="SSF55008">
    <property type="entry name" value="HMA, heavy metal-associated domain"/>
    <property type="match status" value="1"/>
</dbReference>
<protein>
    <submittedName>
        <fullName evidence="3">Heavy-metal-associated domain-containing protein</fullName>
    </submittedName>
</protein>
<dbReference type="Proteomes" id="UP000449710">
    <property type="component" value="Unassembled WGS sequence"/>
</dbReference>
<evidence type="ECO:0000313" key="4">
    <source>
        <dbReference type="Proteomes" id="UP000449710"/>
    </source>
</evidence>
<dbReference type="RefSeq" id="WP_160722414.1">
    <property type="nucleotide sequence ID" value="NZ_SUMG01000016.1"/>
</dbReference>
<dbReference type="EMBL" id="SUMG01000016">
    <property type="protein sequence ID" value="NBG89096.1"/>
    <property type="molecule type" value="Genomic_DNA"/>
</dbReference>
<dbReference type="InterPro" id="IPR006121">
    <property type="entry name" value="HMA_dom"/>
</dbReference>
<comment type="caution">
    <text evidence="3">The sequence shown here is derived from an EMBL/GenBank/DDBJ whole genome shotgun (WGS) entry which is preliminary data.</text>
</comment>
<keyword evidence="1" id="KW-0479">Metal-binding</keyword>
<reference evidence="3 4" key="1">
    <citation type="submission" date="2019-04" db="EMBL/GenBank/DDBJ databases">
        <title>Isachenkonia alkalipeptolytica gen. nov. sp. nov. a new anaerobic, alkiliphilic organothrophic bacterium capable to reduce synthesized ferrihydrite isolated from a soda lake.</title>
        <authorList>
            <person name="Toshchakov S.V."/>
            <person name="Zavarzina D.G."/>
            <person name="Zhilina T.N."/>
            <person name="Kostrikina N.A."/>
            <person name="Kublanov I.V."/>
        </authorList>
    </citation>
    <scope>NUCLEOTIDE SEQUENCE [LARGE SCALE GENOMIC DNA]</scope>
    <source>
        <strain evidence="3 4">Z-1701</strain>
    </source>
</reference>